<evidence type="ECO:0000313" key="1">
    <source>
        <dbReference type="EMBL" id="SCG15966.1"/>
    </source>
</evidence>
<protein>
    <recommendedName>
        <fullName evidence="3">Tetratricopeptide repeat-containing protein</fullName>
    </recommendedName>
</protein>
<name>A0A1C5GAA8_MICEH</name>
<sequence>MTLKPVEAGACAAMTRRRRAPIARSMVDTNDADDVMAHIGRALELGAAGDRTAARATLMALWDRIGEDGDALHRCTVAHHLADLQDAVADEVAWDRRALAVVADLSDERLRRHHSSLRVRAFLPSLHLNLADAYRRAGDVARAREHLALAAPLAAELPDDGYGTMIRDAVTRVTARLDAGSQEPLAAS</sequence>
<evidence type="ECO:0008006" key="3">
    <source>
        <dbReference type="Google" id="ProtNLM"/>
    </source>
</evidence>
<evidence type="ECO:0000313" key="2">
    <source>
        <dbReference type="Proteomes" id="UP000198251"/>
    </source>
</evidence>
<keyword evidence="2" id="KW-1185">Reference proteome</keyword>
<dbReference type="AlphaFoldDB" id="A0A1C5GAA8"/>
<proteinExistence type="predicted"/>
<gene>
    <name evidence="1" type="ORF">GA0070610_2218</name>
</gene>
<reference evidence="1 2" key="1">
    <citation type="submission" date="2016-06" db="EMBL/GenBank/DDBJ databases">
        <authorList>
            <person name="Kjaerup R.B."/>
            <person name="Dalgaard T.S."/>
            <person name="Juul-Madsen H.R."/>
        </authorList>
    </citation>
    <scope>NUCLEOTIDE SEQUENCE [LARGE SCALE GENOMIC DNA]</scope>
    <source>
        <strain evidence="1 2">DSM 43913</strain>
    </source>
</reference>
<accession>A0A1C5GAA8</accession>
<dbReference type="EMBL" id="LT607733">
    <property type="protein sequence ID" value="SCG15966.1"/>
    <property type="molecule type" value="Genomic_DNA"/>
</dbReference>
<dbReference type="Proteomes" id="UP000198251">
    <property type="component" value="Chromosome I"/>
</dbReference>
<organism evidence="1 2">
    <name type="scientific">Micromonospora echinofusca</name>
    <dbReference type="NCBI Taxonomy" id="47858"/>
    <lineage>
        <taxon>Bacteria</taxon>
        <taxon>Bacillati</taxon>
        <taxon>Actinomycetota</taxon>
        <taxon>Actinomycetes</taxon>
        <taxon>Micromonosporales</taxon>
        <taxon>Micromonosporaceae</taxon>
        <taxon>Micromonospora</taxon>
    </lineage>
</organism>